<feature type="domain" description="Integrase catalytic" evidence="3">
    <location>
        <begin position="176"/>
        <end position="331"/>
    </location>
</feature>
<evidence type="ECO:0000259" key="3">
    <source>
        <dbReference type="PROSITE" id="PS50994"/>
    </source>
</evidence>
<evidence type="ECO:0000313" key="4">
    <source>
        <dbReference type="EMBL" id="MCQ4769541.1"/>
    </source>
</evidence>
<dbReference type="PANTHER" id="PTHR10948">
    <property type="entry name" value="TRANSPOSASE"/>
    <property type="match status" value="1"/>
</dbReference>
<dbReference type="Gene3D" id="3.30.420.10">
    <property type="entry name" value="Ribonuclease H-like superfamily/Ribonuclease H"/>
    <property type="match status" value="1"/>
</dbReference>
<dbReference type="InterPro" id="IPR053392">
    <property type="entry name" value="Transposase_IS30-like"/>
</dbReference>
<dbReference type="InterPro" id="IPR012337">
    <property type="entry name" value="RNaseH-like_sf"/>
</dbReference>
<evidence type="ECO:0000256" key="1">
    <source>
        <dbReference type="ARBA" id="ARBA00023172"/>
    </source>
</evidence>
<dbReference type="InterPro" id="IPR001584">
    <property type="entry name" value="Integrase_cat-core"/>
</dbReference>
<sequence length="351" mass="41202">MPREKRYLTWDDRRMIEKMHNKGAKNNEIAFYLEVHESTISRELKRGRTYIRDYMWAEIEVYSAQKAQAHADYQNTAKGRPLKIGNNWDLVRHLENEILSGKSPDIIINQLKREGRKPFSTNTFYRYIDSGLIFSRISNKHLLEKPTRKPRGKKEPKSTRSPSGRSIELRPRDILSRSAPGHWEMDCVIGKSYGKKEAVLVLTERKTRFEIIRKLPDKTTASVVRALRSIRREYSMLVFSTVTVDNGMEFSDCANMQKVLNATFYYCHPFCSSERGSNERMNRMIRRFFPKGQSLKNVTNSDCKRVQDWLNSYPRKILHYQTPVELLQKDFPDLPIPPSPTFSTTKILQHY</sequence>
<gene>
    <name evidence="4" type="ORF">NE579_03540</name>
</gene>
<dbReference type="Pfam" id="PF00665">
    <property type="entry name" value="rve"/>
    <property type="match status" value="1"/>
</dbReference>
<evidence type="ECO:0000256" key="2">
    <source>
        <dbReference type="SAM" id="MobiDB-lite"/>
    </source>
</evidence>
<protein>
    <submittedName>
        <fullName evidence="4">IS30 family transposase</fullName>
    </submittedName>
</protein>
<dbReference type="GO" id="GO:0032196">
    <property type="term" value="P:transposition"/>
    <property type="evidence" value="ECO:0007669"/>
    <property type="project" value="TreeGrafter"/>
</dbReference>
<dbReference type="GO" id="GO:0015074">
    <property type="term" value="P:DNA integration"/>
    <property type="evidence" value="ECO:0007669"/>
    <property type="project" value="InterPro"/>
</dbReference>
<evidence type="ECO:0000313" key="5">
    <source>
        <dbReference type="Proteomes" id="UP001204562"/>
    </source>
</evidence>
<dbReference type="InterPro" id="IPR051917">
    <property type="entry name" value="Transposase-Integrase"/>
</dbReference>
<dbReference type="PROSITE" id="PS50994">
    <property type="entry name" value="INTEGRASE"/>
    <property type="match status" value="1"/>
</dbReference>
<keyword evidence="1" id="KW-0233">DNA recombination</keyword>
<dbReference type="InterPro" id="IPR036397">
    <property type="entry name" value="RNaseH_sf"/>
</dbReference>
<dbReference type="PANTHER" id="PTHR10948:SF23">
    <property type="entry name" value="TRANSPOSASE INSI FOR INSERTION SEQUENCE ELEMENT IS30A-RELATED"/>
    <property type="match status" value="1"/>
</dbReference>
<proteinExistence type="predicted"/>
<reference evidence="4" key="1">
    <citation type="submission" date="2022-06" db="EMBL/GenBank/DDBJ databases">
        <title>Isolation of gut microbiota from human fecal samples.</title>
        <authorList>
            <person name="Pamer E.G."/>
            <person name="Barat B."/>
            <person name="Waligurski E."/>
            <person name="Medina S."/>
            <person name="Paddock L."/>
            <person name="Mostad J."/>
        </authorList>
    </citation>
    <scope>NUCLEOTIDE SEQUENCE</scope>
    <source>
        <strain evidence="4">DFI.9.91</strain>
    </source>
</reference>
<dbReference type="RefSeq" id="WP_256303282.1">
    <property type="nucleotide sequence ID" value="NZ_JANFYS010000004.1"/>
</dbReference>
<dbReference type="Pfam" id="PF13936">
    <property type="entry name" value="HTH_38"/>
    <property type="match status" value="1"/>
</dbReference>
<dbReference type="GO" id="GO:0006310">
    <property type="term" value="P:DNA recombination"/>
    <property type="evidence" value="ECO:0007669"/>
    <property type="project" value="UniProtKB-KW"/>
</dbReference>
<dbReference type="NCBIfam" id="NF033563">
    <property type="entry name" value="transpos_IS30"/>
    <property type="match status" value="1"/>
</dbReference>
<feature type="compositionally biased region" description="Basic and acidic residues" evidence="2">
    <location>
        <begin position="144"/>
        <end position="158"/>
    </location>
</feature>
<dbReference type="GO" id="GO:0004803">
    <property type="term" value="F:transposase activity"/>
    <property type="evidence" value="ECO:0007669"/>
    <property type="project" value="TreeGrafter"/>
</dbReference>
<dbReference type="InterPro" id="IPR025246">
    <property type="entry name" value="IS30-like_HTH"/>
</dbReference>
<dbReference type="Proteomes" id="UP001204562">
    <property type="component" value="Unassembled WGS sequence"/>
</dbReference>
<organism evidence="4 5">
    <name type="scientific">Intestinimonas massiliensis</name>
    <name type="common">ex Afouda et al. 2020</name>
    <dbReference type="NCBI Taxonomy" id="1673721"/>
    <lineage>
        <taxon>Bacteria</taxon>
        <taxon>Bacillati</taxon>
        <taxon>Bacillota</taxon>
        <taxon>Clostridia</taxon>
        <taxon>Eubacteriales</taxon>
        <taxon>Intestinimonas</taxon>
    </lineage>
</organism>
<dbReference type="GO" id="GO:0003676">
    <property type="term" value="F:nucleic acid binding"/>
    <property type="evidence" value="ECO:0007669"/>
    <property type="project" value="InterPro"/>
</dbReference>
<name>A0AAW5JHH9_9FIRM</name>
<feature type="region of interest" description="Disordered" evidence="2">
    <location>
        <begin position="144"/>
        <end position="171"/>
    </location>
</feature>
<comment type="caution">
    <text evidence="4">The sequence shown here is derived from an EMBL/GenBank/DDBJ whole genome shotgun (WGS) entry which is preliminary data.</text>
</comment>
<dbReference type="SUPFAM" id="SSF53098">
    <property type="entry name" value="Ribonuclease H-like"/>
    <property type="match status" value="1"/>
</dbReference>
<dbReference type="EMBL" id="JANFYS010000004">
    <property type="protein sequence ID" value="MCQ4769541.1"/>
    <property type="molecule type" value="Genomic_DNA"/>
</dbReference>
<accession>A0AAW5JHH9</accession>
<dbReference type="GO" id="GO:0005829">
    <property type="term" value="C:cytosol"/>
    <property type="evidence" value="ECO:0007669"/>
    <property type="project" value="TreeGrafter"/>
</dbReference>
<dbReference type="AlphaFoldDB" id="A0AAW5JHH9"/>